<dbReference type="InterPro" id="IPR024603">
    <property type="entry name" value="COG_complex_COG2_C"/>
</dbReference>
<dbReference type="InterPro" id="IPR024602">
    <property type="entry name" value="COG_su2_N"/>
</dbReference>
<dbReference type="OrthoDB" id="332281at2759"/>
<dbReference type="InterPro" id="IPR009316">
    <property type="entry name" value="COG2"/>
</dbReference>
<dbReference type="Pfam" id="PF06148">
    <property type="entry name" value="COG2_N"/>
    <property type="match status" value="1"/>
</dbReference>
<evidence type="ECO:0000256" key="2">
    <source>
        <dbReference type="ARBA" id="ARBA00007603"/>
    </source>
</evidence>
<feature type="region of interest" description="Disordered" evidence="9">
    <location>
        <begin position="1"/>
        <end position="25"/>
    </location>
</feature>
<dbReference type="Pfam" id="PF12022">
    <property type="entry name" value="COG2_C"/>
    <property type="match status" value="1"/>
</dbReference>
<dbReference type="GO" id="GO:0006891">
    <property type="term" value="P:intra-Golgi vesicle-mediated transport"/>
    <property type="evidence" value="ECO:0007669"/>
    <property type="project" value="TreeGrafter"/>
</dbReference>
<evidence type="ECO:0000259" key="11">
    <source>
        <dbReference type="Pfam" id="PF12022"/>
    </source>
</evidence>
<dbReference type="EMBL" id="SDIL01000057">
    <property type="protein sequence ID" value="RXK37916.1"/>
    <property type="molecule type" value="Genomic_DNA"/>
</dbReference>
<evidence type="ECO:0000256" key="3">
    <source>
        <dbReference type="ARBA" id="ARBA00020977"/>
    </source>
</evidence>
<feature type="region of interest" description="Disordered" evidence="9">
    <location>
        <begin position="668"/>
        <end position="688"/>
    </location>
</feature>
<evidence type="ECO:0000256" key="4">
    <source>
        <dbReference type="ARBA" id="ARBA00022448"/>
    </source>
</evidence>
<feature type="domain" description="Conserved oligomeric Golgi complex subunit 2 N-terminal" evidence="10">
    <location>
        <begin position="29"/>
        <end position="100"/>
    </location>
</feature>
<proteinExistence type="inferred from homology"/>
<feature type="region of interest" description="Disordered" evidence="9">
    <location>
        <begin position="433"/>
        <end position="457"/>
    </location>
</feature>
<dbReference type="Proteomes" id="UP000289152">
    <property type="component" value="Unassembled WGS sequence"/>
</dbReference>
<evidence type="ECO:0000313" key="13">
    <source>
        <dbReference type="Proteomes" id="UP000289152"/>
    </source>
</evidence>
<evidence type="ECO:0000256" key="1">
    <source>
        <dbReference type="ARBA" id="ARBA00004395"/>
    </source>
</evidence>
<name>A0A4Q1BJS4_TREME</name>
<accession>A0A4Q1BJS4</accession>
<comment type="caution">
    <text evidence="12">The sequence shown here is derived from an EMBL/GenBank/DDBJ whole genome shotgun (WGS) entry which is preliminary data.</text>
</comment>
<keyword evidence="7" id="KW-0472">Membrane</keyword>
<keyword evidence="5" id="KW-0653">Protein transport</keyword>
<evidence type="ECO:0000259" key="10">
    <source>
        <dbReference type="Pfam" id="PF06148"/>
    </source>
</evidence>
<keyword evidence="13" id="KW-1185">Reference proteome</keyword>
<evidence type="ECO:0000256" key="7">
    <source>
        <dbReference type="ARBA" id="ARBA00023136"/>
    </source>
</evidence>
<dbReference type="PANTHER" id="PTHR12961">
    <property type="entry name" value="CONSERVED OLIGOMERIC GOLGI COMPLEX COMPONENT 2"/>
    <property type="match status" value="1"/>
</dbReference>
<feature type="compositionally biased region" description="Polar residues" evidence="9">
    <location>
        <begin position="1"/>
        <end position="10"/>
    </location>
</feature>
<evidence type="ECO:0000256" key="8">
    <source>
        <dbReference type="ARBA" id="ARBA00031344"/>
    </source>
</evidence>
<reference evidence="12 13" key="1">
    <citation type="submission" date="2016-06" db="EMBL/GenBank/DDBJ databases">
        <title>Evolution of pathogenesis and genome organization in the Tremellales.</title>
        <authorList>
            <person name="Cuomo C."/>
            <person name="Litvintseva A."/>
            <person name="Heitman J."/>
            <person name="Chen Y."/>
            <person name="Sun S."/>
            <person name="Springer D."/>
            <person name="Dromer F."/>
            <person name="Young S."/>
            <person name="Zeng Q."/>
            <person name="Chapman S."/>
            <person name="Gujja S."/>
            <person name="Saif S."/>
            <person name="Birren B."/>
        </authorList>
    </citation>
    <scope>NUCLEOTIDE SEQUENCE [LARGE SCALE GENOMIC DNA]</scope>
    <source>
        <strain evidence="12 13">ATCC 28783</strain>
    </source>
</reference>
<dbReference type="STRING" id="5217.A0A4Q1BJS4"/>
<dbReference type="GO" id="GO:0017119">
    <property type="term" value="C:Golgi transport complex"/>
    <property type="evidence" value="ECO:0007669"/>
    <property type="project" value="TreeGrafter"/>
</dbReference>
<feature type="domain" description="COG complex component COG2 C-terminal" evidence="11">
    <location>
        <begin position="410"/>
        <end position="694"/>
    </location>
</feature>
<organism evidence="12 13">
    <name type="scientific">Tremella mesenterica</name>
    <name type="common">Jelly fungus</name>
    <dbReference type="NCBI Taxonomy" id="5217"/>
    <lineage>
        <taxon>Eukaryota</taxon>
        <taxon>Fungi</taxon>
        <taxon>Dikarya</taxon>
        <taxon>Basidiomycota</taxon>
        <taxon>Agaricomycotina</taxon>
        <taxon>Tremellomycetes</taxon>
        <taxon>Tremellales</taxon>
        <taxon>Tremellaceae</taxon>
        <taxon>Tremella</taxon>
    </lineage>
</organism>
<evidence type="ECO:0000256" key="9">
    <source>
        <dbReference type="SAM" id="MobiDB-lite"/>
    </source>
</evidence>
<dbReference type="VEuPathDB" id="FungiDB:TREMEDRAFT_33755"/>
<gene>
    <name evidence="12" type="ORF">M231_04805</name>
</gene>
<dbReference type="PANTHER" id="PTHR12961:SF0">
    <property type="entry name" value="CONSERVED OLIGOMERIC GOLGI COMPLEX SUBUNIT 2"/>
    <property type="match status" value="1"/>
</dbReference>
<evidence type="ECO:0000313" key="12">
    <source>
        <dbReference type="EMBL" id="RXK37916.1"/>
    </source>
</evidence>
<sequence>MSSPSDSNPTALPPSGHPSLDLPSLHPLSHDHPLLSSDQFDVDAFLLSRVWVPLDELRGELREYLGILREELVQLINDDYEEFISLGTGLRGEGDRLRGLEQPLTGLCGEIETVRDVLLTHQEAVQSKLEERAALREERALLDLLQRLFETLSRAETLLAPSNPSEPSDRSKLVARVAGEYTQLVYLVNKAKSEKCELVQVVSPRVDSIRRSLSTDLSNILLGTLDDKHELKVCLRTYELIEGWKEAEEVIRRSVRDFCEHTITPSALTAPSSSIPKTPHTPATFRNPFDPSPQLSEPTPLAALYNQVLTHLTTYQPLMNVAEGLNNSHGNDPREGEKGFDFFGKVIWPEVSGSIASKLGNVIFAAGRPDELHKHYTTTYNFISLLETLAPSQESIISMRQSESYEAFSRRWQLPVYFQLRWKEIVGSLENTLTSPPLSGEPKTPSRSMMEKEATGEGEWNLTQSQFAWKAFERCWSEDVYVPELAARFWRLSLQIVSRYGRWLQTTLETFKVGDEDTRQEDAALRFVAAGIIDVDLFVSKVRGLDVLKGVDFDDLLNLPSYSLISTLLSILVRRCSEPLKLIRSIASQFRASPSSSTQPTPSHFIPTIFKPLQELLNSLPTLKEKYGCDWSSQVVDTVCTNYATILSSVRKTEDLLRRHRKSKKGTFGFFSGGGGGGNGEEEEERFGRQMKVDLEGLQKELNGLGVDVELESLNGWRELRDVVERPGE</sequence>
<evidence type="ECO:0000256" key="6">
    <source>
        <dbReference type="ARBA" id="ARBA00023034"/>
    </source>
</evidence>
<dbReference type="GO" id="GO:0015031">
    <property type="term" value="P:protein transport"/>
    <property type="evidence" value="ECO:0007669"/>
    <property type="project" value="UniProtKB-KW"/>
</dbReference>
<keyword evidence="6" id="KW-0333">Golgi apparatus</keyword>
<dbReference type="InParanoid" id="A0A4Q1BJS4"/>
<protein>
    <recommendedName>
        <fullName evidence="3">Conserved oligomeric Golgi complex subunit 2</fullName>
    </recommendedName>
    <alternativeName>
        <fullName evidence="8">Component of oligomeric Golgi complex 2</fullName>
    </alternativeName>
</protein>
<keyword evidence="4" id="KW-0813">Transport</keyword>
<comment type="subcellular location">
    <subcellularLocation>
        <location evidence="1">Golgi apparatus membrane</location>
        <topology evidence="1">Peripheral membrane protein</topology>
    </subcellularLocation>
</comment>
<dbReference type="GO" id="GO:0007030">
    <property type="term" value="P:Golgi organization"/>
    <property type="evidence" value="ECO:0007669"/>
    <property type="project" value="InterPro"/>
</dbReference>
<dbReference type="AlphaFoldDB" id="A0A4Q1BJS4"/>
<comment type="similarity">
    <text evidence="2">Belongs to the COG2 family.</text>
</comment>
<dbReference type="GO" id="GO:0000139">
    <property type="term" value="C:Golgi membrane"/>
    <property type="evidence" value="ECO:0007669"/>
    <property type="project" value="UniProtKB-SubCell"/>
</dbReference>
<evidence type="ECO:0000256" key="5">
    <source>
        <dbReference type="ARBA" id="ARBA00022927"/>
    </source>
</evidence>